<reference evidence="4" key="3">
    <citation type="submission" date="2025-08" db="UniProtKB">
        <authorList>
            <consortium name="RefSeq"/>
        </authorList>
    </citation>
    <scope>IDENTIFICATION</scope>
    <source>
        <strain evidence="4">CBS 342.82</strain>
    </source>
</reference>
<dbReference type="PROSITE" id="PS51746">
    <property type="entry name" value="PPM_2"/>
    <property type="match status" value="1"/>
</dbReference>
<dbReference type="SUPFAM" id="SSF81606">
    <property type="entry name" value="PP2C-like"/>
    <property type="match status" value="1"/>
</dbReference>
<dbReference type="GO" id="GO:0005739">
    <property type="term" value="C:mitochondrion"/>
    <property type="evidence" value="ECO:0007669"/>
    <property type="project" value="TreeGrafter"/>
</dbReference>
<evidence type="ECO:0000259" key="2">
    <source>
        <dbReference type="PROSITE" id="PS51746"/>
    </source>
</evidence>
<dbReference type="OrthoDB" id="420076at2759"/>
<proteinExistence type="predicted"/>
<feature type="non-terminal residue" evidence="4">
    <location>
        <position position="311"/>
    </location>
</feature>
<gene>
    <name evidence="4" type="ORF">K489DRAFT_307572</name>
</gene>
<dbReference type="AlphaFoldDB" id="A0A6J3LSE2"/>
<dbReference type="Pfam" id="PF00481">
    <property type="entry name" value="PP2C"/>
    <property type="match status" value="1"/>
</dbReference>
<dbReference type="InterPro" id="IPR001932">
    <property type="entry name" value="PPM-type_phosphatase-like_dom"/>
</dbReference>
<protein>
    <submittedName>
        <fullName evidence="4">Protein serine/threonine phosphatase 2C</fullName>
    </submittedName>
</protein>
<dbReference type="PANTHER" id="PTHR13832">
    <property type="entry name" value="PROTEIN PHOSPHATASE 2C"/>
    <property type="match status" value="1"/>
</dbReference>
<feature type="region of interest" description="Disordered" evidence="1">
    <location>
        <begin position="224"/>
        <end position="247"/>
    </location>
</feature>
<name>A0A6J3LSE2_9PEZI</name>
<dbReference type="GeneID" id="54358393"/>
<dbReference type="SMART" id="SM00332">
    <property type="entry name" value="PP2Cc"/>
    <property type="match status" value="1"/>
</dbReference>
<feature type="domain" description="PPM-type phosphatase" evidence="2">
    <location>
        <begin position="1"/>
        <end position="311"/>
    </location>
</feature>
<dbReference type="Proteomes" id="UP000504637">
    <property type="component" value="Unplaced"/>
</dbReference>
<dbReference type="Gene3D" id="3.60.40.10">
    <property type="entry name" value="PPM-type phosphatase domain"/>
    <property type="match status" value="1"/>
</dbReference>
<reference evidence="4" key="2">
    <citation type="submission" date="2020-04" db="EMBL/GenBank/DDBJ databases">
        <authorList>
            <consortium name="NCBI Genome Project"/>
        </authorList>
    </citation>
    <scope>NUCLEOTIDE SEQUENCE</scope>
    <source>
        <strain evidence="4">CBS 342.82</strain>
    </source>
</reference>
<dbReference type="InterPro" id="IPR015655">
    <property type="entry name" value="PP2C"/>
</dbReference>
<evidence type="ECO:0000313" key="3">
    <source>
        <dbReference type="Proteomes" id="UP000504637"/>
    </source>
</evidence>
<dbReference type="RefSeq" id="XP_033455742.1">
    <property type="nucleotide sequence ID" value="XM_033600593.1"/>
</dbReference>
<dbReference type="CDD" id="cd00143">
    <property type="entry name" value="PP2Cc"/>
    <property type="match status" value="1"/>
</dbReference>
<dbReference type="InterPro" id="IPR036457">
    <property type="entry name" value="PPM-type-like_dom_sf"/>
</dbReference>
<reference evidence="4" key="1">
    <citation type="submission" date="2020-01" db="EMBL/GenBank/DDBJ databases">
        <authorList>
            <consortium name="DOE Joint Genome Institute"/>
            <person name="Haridas S."/>
            <person name="Albert R."/>
            <person name="Binder M."/>
            <person name="Bloem J."/>
            <person name="Labutti K."/>
            <person name="Salamov A."/>
            <person name="Andreopoulos B."/>
            <person name="Baker S.E."/>
            <person name="Barry K."/>
            <person name="Bills G."/>
            <person name="Bluhm B.H."/>
            <person name="Cannon C."/>
            <person name="Castanera R."/>
            <person name="Culley D.E."/>
            <person name="Daum C."/>
            <person name="Ezra D."/>
            <person name="Gonzalez J.B."/>
            <person name="Henrissat B."/>
            <person name="Kuo A."/>
            <person name="Liang C."/>
            <person name="Lipzen A."/>
            <person name="Lutzoni F."/>
            <person name="Magnuson J."/>
            <person name="Mondo S."/>
            <person name="Nolan M."/>
            <person name="Ohm R."/>
            <person name="Pangilinan J."/>
            <person name="Park H.-J."/>
            <person name="Ramirez L."/>
            <person name="Alfaro M."/>
            <person name="Sun H."/>
            <person name="Tritt A."/>
            <person name="Yoshinaga Y."/>
            <person name="Zwiers L.-H."/>
            <person name="Turgeon B.G."/>
            <person name="Goodwin S.B."/>
            <person name="Spatafora J.W."/>
            <person name="Crous P.W."/>
            <person name="Grigoriev I.V."/>
        </authorList>
    </citation>
    <scope>NUCLEOTIDE SEQUENCE</scope>
    <source>
        <strain evidence="4">CBS 342.82</strain>
    </source>
</reference>
<sequence length="311" mass="34719">MKGPFTYIDYLLLESSQRLIQSKLPTAEVVSQSSPALFGSCALAALHDPQTNVLRVANAGDSRTVLGRWDPQAKRYIAIPLSAEHNGHNPCEVSRLQKEHPDEKVIDPETGNLLGIRVTRALGFGIFKWPSSVARIASENFWGPRPKSDHALRAPPYLISEPEVVETDVHSTGDHPDFLIMANRRLWELFDNQDAVACTTLNSKLRYLVTQGFIELKRKMQLDSDQPFSPGGRQSRRITDNDDTSIDRQSGQLTWKAQNKHFVVEDDHCGVHLIKNALGGSRRGLFESVMTLRPPISPSVRGDLSVVVTFF</sequence>
<evidence type="ECO:0000313" key="4">
    <source>
        <dbReference type="RefSeq" id="XP_033455742.1"/>
    </source>
</evidence>
<evidence type="ECO:0000256" key="1">
    <source>
        <dbReference type="SAM" id="MobiDB-lite"/>
    </source>
</evidence>
<keyword evidence="3" id="KW-1185">Reference proteome</keyword>
<dbReference type="GO" id="GO:0004741">
    <property type="term" value="F:[pyruvate dehydrogenase (acetyl-transferring)]-phosphatase activity"/>
    <property type="evidence" value="ECO:0007669"/>
    <property type="project" value="TreeGrafter"/>
</dbReference>
<organism evidence="4">
    <name type="scientific">Dissoconium aciculare CBS 342.82</name>
    <dbReference type="NCBI Taxonomy" id="1314786"/>
    <lineage>
        <taxon>Eukaryota</taxon>
        <taxon>Fungi</taxon>
        <taxon>Dikarya</taxon>
        <taxon>Ascomycota</taxon>
        <taxon>Pezizomycotina</taxon>
        <taxon>Dothideomycetes</taxon>
        <taxon>Dothideomycetidae</taxon>
        <taxon>Mycosphaerellales</taxon>
        <taxon>Dissoconiaceae</taxon>
        <taxon>Dissoconium</taxon>
    </lineage>
</organism>
<accession>A0A6J3LSE2</accession>
<dbReference type="PANTHER" id="PTHR13832:SF792">
    <property type="entry name" value="GM14286P"/>
    <property type="match status" value="1"/>
</dbReference>